<comment type="caution">
    <text evidence="1">The sequence shown here is derived from an EMBL/GenBank/DDBJ whole genome shotgun (WGS) entry which is preliminary data.</text>
</comment>
<sequence>MTPYHSTQTQRQSLTQRDKKMFSPSHLKILHPLHVFSMKSSPSSSTLSSMKIKTLIHTVIVSHVCRIFRALSKVKSIVIEIVKENQPIHYFIQGQKKNSNKHKKVFFGSFRLHYNWGSSSHVMPVPAPVYDGLPAAHLYYDSTWNTIIPANDQCEDGAESELSGYLQWLEDHKDEQEINENIDKLADVFIANCHEKFKLEKQESDRRFQAMLARGL</sequence>
<dbReference type="AlphaFoldDB" id="A0AAD7VHU1"/>
<dbReference type="Proteomes" id="UP001163823">
    <property type="component" value="Chromosome 3"/>
</dbReference>
<organism evidence="1 2">
    <name type="scientific">Quillaja saponaria</name>
    <name type="common">Soap bark tree</name>
    <dbReference type="NCBI Taxonomy" id="32244"/>
    <lineage>
        <taxon>Eukaryota</taxon>
        <taxon>Viridiplantae</taxon>
        <taxon>Streptophyta</taxon>
        <taxon>Embryophyta</taxon>
        <taxon>Tracheophyta</taxon>
        <taxon>Spermatophyta</taxon>
        <taxon>Magnoliopsida</taxon>
        <taxon>eudicotyledons</taxon>
        <taxon>Gunneridae</taxon>
        <taxon>Pentapetalae</taxon>
        <taxon>rosids</taxon>
        <taxon>fabids</taxon>
        <taxon>Fabales</taxon>
        <taxon>Quillajaceae</taxon>
        <taxon>Quillaja</taxon>
    </lineage>
</organism>
<dbReference type="EMBL" id="JARAOO010000003">
    <property type="protein sequence ID" value="KAJ7976015.1"/>
    <property type="molecule type" value="Genomic_DNA"/>
</dbReference>
<name>A0AAD7VHU1_QUISA</name>
<protein>
    <submittedName>
        <fullName evidence="1">DUF761 domain-containing protein</fullName>
    </submittedName>
</protein>
<evidence type="ECO:0000313" key="1">
    <source>
        <dbReference type="EMBL" id="KAJ7976015.1"/>
    </source>
</evidence>
<dbReference type="Pfam" id="PF05553">
    <property type="entry name" value="DUF761"/>
    <property type="match status" value="1"/>
</dbReference>
<dbReference type="InterPro" id="IPR008480">
    <property type="entry name" value="DUF761_pln"/>
</dbReference>
<reference evidence="1" key="1">
    <citation type="journal article" date="2023" name="Science">
        <title>Elucidation of the pathway for biosynthesis of saponin adjuvants from the soapbark tree.</title>
        <authorList>
            <person name="Reed J."/>
            <person name="Orme A."/>
            <person name="El-Demerdash A."/>
            <person name="Owen C."/>
            <person name="Martin L.B.B."/>
            <person name="Misra R.C."/>
            <person name="Kikuchi S."/>
            <person name="Rejzek M."/>
            <person name="Martin A.C."/>
            <person name="Harkess A."/>
            <person name="Leebens-Mack J."/>
            <person name="Louveau T."/>
            <person name="Stephenson M.J."/>
            <person name="Osbourn A."/>
        </authorList>
    </citation>
    <scope>NUCLEOTIDE SEQUENCE</scope>
    <source>
        <strain evidence="1">S10</strain>
    </source>
</reference>
<gene>
    <name evidence="1" type="ORF">O6P43_005848</name>
</gene>
<accession>A0AAD7VHU1</accession>
<dbReference type="PANTHER" id="PTHR33450:SF4">
    <property type="entry name" value="OS04G0665666 PROTEIN"/>
    <property type="match status" value="1"/>
</dbReference>
<dbReference type="KEGG" id="qsa:O6P43_005848"/>
<proteinExistence type="predicted"/>
<keyword evidence="2" id="KW-1185">Reference proteome</keyword>
<dbReference type="PANTHER" id="PTHR33450">
    <property type="entry name" value="EMB|CAB67623.1-RELATED"/>
    <property type="match status" value="1"/>
</dbReference>
<evidence type="ECO:0000313" key="2">
    <source>
        <dbReference type="Proteomes" id="UP001163823"/>
    </source>
</evidence>